<evidence type="ECO:0000313" key="3">
    <source>
        <dbReference type="Proteomes" id="UP000318080"/>
    </source>
</evidence>
<name>A0A540R876_9CORY</name>
<feature type="transmembrane region" description="Helical" evidence="1">
    <location>
        <begin position="12"/>
        <end position="31"/>
    </location>
</feature>
<keyword evidence="1" id="KW-0812">Transmembrane</keyword>
<keyword evidence="3" id="KW-1185">Reference proteome</keyword>
<keyword evidence="1" id="KW-1133">Transmembrane helix</keyword>
<feature type="transmembrane region" description="Helical" evidence="1">
    <location>
        <begin position="97"/>
        <end position="115"/>
    </location>
</feature>
<comment type="caution">
    <text evidence="2">The sequence shown here is derived from an EMBL/GenBank/DDBJ whole genome shotgun (WGS) entry which is preliminary data.</text>
</comment>
<dbReference type="STRING" id="1686286.GCA_900092335_00863"/>
<proteinExistence type="predicted"/>
<dbReference type="EMBL" id="VHIR01000005">
    <property type="protein sequence ID" value="TQE43928.1"/>
    <property type="molecule type" value="Genomic_DNA"/>
</dbReference>
<feature type="transmembrane region" description="Helical" evidence="1">
    <location>
        <begin position="74"/>
        <end position="91"/>
    </location>
</feature>
<evidence type="ECO:0000256" key="1">
    <source>
        <dbReference type="SAM" id="Phobius"/>
    </source>
</evidence>
<feature type="transmembrane region" description="Helical" evidence="1">
    <location>
        <begin position="127"/>
        <end position="149"/>
    </location>
</feature>
<gene>
    <name evidence="2" type="ORF">EJK80_05220</name>
</gene>
<accession>A0A540R876</accession>
<dbReference type="AlphaFoldDB" id="A0A540R876"/>
<protein>
    <submittedName>
        <fullName evidence="2">Uncharacterized protein</fullName>
    </submittedName>
</protein>
<dbReference type="Proteomes" id="UP000318080">
    <property type="component" value="Unassembled WGS sequence"/>
</dbReference>
<feature type="transmembrane region" description="Helical" evidence="1">
    <location>
        <begin position="37"/>
        <end position="54"/>
    </location>
</feature>
<organism evidence="2 3">
    <name type="scientific">Corynebacterium phoceense</name>
    <dbReference type="NCBI Taxonomy" id="1686286"/>
    <lineage>
        <taxon>Bacteria</taxon>
        <taxon>Bacillati</taxon>
        <taxon>Actinomycetota</taxon>
        <taxon>Actinomycetes</taxon>
        <taxon>Mycobacteriales</taxon>
        <taxon>Corynebacteriaceae</taxon>
        <taxon>Corynebacterium</taxon>
    </lineage>
</organism>
<sequence length="170" mass="18232">MIFKYQFTNGGWVAALISVAFLGLALLLGSVVAVWPVAFFGATAVALPLAYFFLPRRSADAFGMTTGEWIRTNVTPLVVCLALGLGAQAFVLPARWLLCEALAICVFWVSLFFRLRGESRGIAKGSLHFHGWWLLLASAAVAIPLLAVAQPFLGPRGVRPSGPSSHSSWG</sequence>
<reference evidence="2 3" key="1">
    <citation type="submission" date="2019-06" db="EMBL/GenBank/DDBJ databases">
        <title>Draft genome of C. phoceense Strain 272.</title>
        <authorList>
            <person name="Pacheco L.G.C."/>
            <person name="Barberis C.M."/>
            <person name="Almuzara M.N."/>
            <person name="Traglia G.M."/>
            <person name="Santos C.S."/>
            <person name="Rocha D.J.P.G."/>
            <person name="Aguiar E.R.G.R."/>
            <person name="Vay C.A."/>
        </authorList>
    </citation>
    <scope>NUCLEOTIDE SEQUENCE [LARGE SCALE GENOMIC DNA]</scope>
    <source>
        <strain evidence="2 3">272</strain>
    </source>
</reference>
<dbReference type="RefSeq" id="WP_141628764.1">
    <property type="nucleotide sequence ID" value="NZ_VHIR01000005.1"/>
</dbReference>
<evidence type="ECO:0000313" key="2">
    <source>
        <dbReference type="EMBL" id="TQE43928.1"/>
    </source>
</evidence>
<keyword evidence="1" id="KW-0472">Membrane</keyword>